<protein>
    <submittedName>
        <fullName evidence="1">Uncharacterized protein</fullName>
    </submittedName>
</protein>
<evidence type="ECO:0000313" key="2">
    <source>
        <dbReference type="Proteomes" id="UP000830768"/>
    </source>
</evidence>
<accession>A0ACD3ZC93</accession>
<proteinExistence type="predicted"/>
<name>A0ACD3ZC93_FUSSC</name>
<sequence length="592" mass="66425">MQIATDQPVQKALASPNHGRAKKQVIDDFLADLSPWDILYLRGRIRDATIVLSGLQDLPPELICLILSYLGVHDFRACRLVCRAWATAWTQDSVLARACRNFFPGLLEWYPTTPGRQLFSMVVKKRKKWERPFSKYTWMRWNQGLSGIFRESTPPSQPGPVPVDSWYPSLYAKEKLAWQPSLDRVIVDDLRTGERHRFLPPGGAMSGAQFRLVCISDQLLVMREATQVNLNRVIFIANLTTKEWKIIYLPGPFATAHTEAKTVGIGCLTGPIVVYTWGGRTTQLDLTEVQTRLSGSERLFSGNANVLPHPTQDNVVFGVWACSRKISSFKQISFVVVKFENAQPVWWATEDIPNPRRHANQECNRENWLGLSFACRKSDNYGSFALGIYRSQNRIQTNPDICYGCLPATKVGDWGAVSFNVLTQTFKHYEYKSSRPDLLWMGSPQPHLTAGKELLFVDVHLWNEDLLLAATTADRNMGIDLHLQTIHPVGSGLSGEPRWAPIRLRDPVHAARTRIFQDDDFVVVPTIGGVVMFEPSDSPSEGKPVDNFVNSQDPPQPLSGWGLKAALILIKDDAPPESPSVTATLIRLATNP</sequence>
<dbReference type="EMBL" id="CP090036">
    <property type="protein sequence ID" value="UPK98746.1"/>
    <property type="molecule type" value="Genomic_DNA"/>
</dbReference>
<gene>
    <name evidence="1" type="ORF">LCI18_009681</name>
</gene>
<dbReference type="Proteomes" id="UP000830768">
    <property type="component" value="Chromosome 8"/>
</dbReference>
<keyword evidence="2" id="KW-1185">Reference proteome</keyword>
<reference evidence="1" key="1">
    <citation type="submission" date="2021-11" db="EMBL/GenBank/DDBJ databases">
        <title>Fusarium solani-melongenae Genome sequencing and assembly.</title>
        <authorList>
            <person name="Xie S."/>
            <person name="Huang L."/>
            <person name="Zhang X."/>
        </authorList>
    </citation>
    <scope>NUCLEOTIDE SEQUENCE</scope>
    <source>
        <strain evidence="1">CRI 24-3</strain>
    </source>
</reference>
<evidence type="ECO:0000313" key="1">
    <source>
        <dbReference type="EMBL" id="UPK98746.1"/>
    </source>
</evidence>
<organism evidence="1 2">
    <name type="scientific">Fusarium solani subsp. cucurbitae</name>
    <name type="common">Neocosmosporum cucurbitae</name>
    <dbReference type="NCBI Taxonomy" id="2747967"/>
    <lineage>
        <taxon>Eukaryota</taxon>
        <taxon>Fungi</taxon>
        <taxon>Dikarya</taxon>
        <taxon>Ascomycota</taxon>
        <taxon>Pezizomycotina</taxon>
        <taxon>Sordariomycetes</taxon>
        <taxon>Hypocreomycetidae</taxon>
        <taxon>Hypocreales</taxon>
        <taxon>Nectriaceae</taxon>
        <taxon>Fusarium</taxon>
        <taxon>Fusarium solani species complex</taxon>
    </lineage>
</organism>